<feature type="signal peptide" evidence="1">
    <location>
        <begin position="1"/>
        <end position="18"/>
    </location>
</feature>
<evidence type="ECO:0000259" key="2">
    <source>
        <dbReference type="Pfam" id="PF18962"/>
    </source>
</evidence>
<dbReference type="AlphaFoldDB" id="A0A1H9HV32"/>
<proteinExistence type="predicted"/>
<organism evidence="3 4">
    <name type="scientific">Neolewinella agarilytica</name>
    <dbReference type="NCBI Taxonomy" id="478744"/>
    <lineage>
        <taxon>Bacteria</taxon>
        <taxon>Pseudomonadati</taxon>
        <taxon>Bacteroidota</taxon>
        <taxon>Saprospiria</taxon>
        <taxon>Saprospirales</taxon>
        <taxon>Lewinellaceae</taxon>
        <taxon>Neolewinella</taxon>
    </lineage>
</organism>
<dbReference type="Proteomes" id="UP000199021">
    <property type="component" value="Unassembled WGS sequence"/>
</dbReference>
<reference evidence="4" key="1">
    <citation type="submission" date="2016-10" db="EMBL/GenBank/DDBJ databases">
        <authorList>
            <person name="Varghese N."/>
            <person name="Submissions S."/>
        </authorList>
    </citation>
    <scope>NUCLEOTIDE SEQUENCE [LARGE SCALE GENOMIC DNA]</scope>
    <source>
        <strain evidence="4">DSM 24740</strain>
    </source>
</reference>
<evidence type="ECO:0000256" key="1">
    <source>
        <dbReference type="SAM" id="SignalP"/>
    </source>
</evidence>
<dbReference type="InParanoid" id="A0A1H9HV32"/>
<dbReference type="Pfam" id="PF18962">
    <property type="entry name" value="Por_Secre_tail"/>
    <property type="match status" value="1"/>
</dbReference>
<dbReference type="STRING" id="478744.SAMN05444359_113114"/>
<evidence type="ECO:0000313" key="3">
    <source>
        <dbReference type="EMBL" id="SEQ66115.1"/>
    </source>
</evidence>
<dbReference type="InterPro" id="IPR026444">
    <property type="entry name" value="Secre_tail"/>
</dbReference>
<name>A0A1H9HV32_9BACT</name>
<feature type="chain" id="PRO_5011577102" evidence="1">
    <location>
        <begin position="19"/>
        <end position="807"/>
    </location>
</feature>
<dbReference type="NCBIfam" id="TIGR04183">
    <property type="entry name" value="Por_Secre_tail"/>
    <property type="match status" value="1"/>
</dbReference>
<dbReference type="RefSeq" id="WP_175489371.1">
    <property type="nucleotide sequence ID" value="NZ_FOFB01000013.1"/>
</dbReference>
<dbReference type="EMBL" id="FOFB01000013">
    <property type="protein sequence ID" value="SEQ66115.1"/>
    <property type="molecule type" value="Genomic_DNA"/>
</dbReference>
<gene>
    <name evidence="3" type="ORF">SAMN05444359_113114</name>
</gene>
<sequence>MKKLLLICSLAFFSMALAAQPLFVDEFDDGTVTPDTDKFDISELNGEMIVAGNGTNGAWDGVWYQLPQNFDLTASPKLYVRAKTSVLGTSLRMDLADGTNFTSVAPITQTLTDEYRVLEYDFSTVDVGEIDLTSITAIFFFIDGGVGGFTGQVAFDYFALGEEPEGTIMSDIYQDHMDTDSSLTSFTNDVPGYTRIRTEDDNGDSTVVTIVGDGTAGPWTPHVYALRPAPEFIQTSIDITDNPKFYIKARTSVPGTSFRIDAQDNDNIASIGLAVTRILTEEWAVYEYDMTGAFQNFENDACPDAMANPCDVDLEAIKEMLIFINGGTGQFAGTIDIDWISFGVNLDGEGPQALLMYQDEFSNDQLTFTGEAPGVAVSEVDGALTLTGDGSSGQFAAVTYNFHEATDDQDTAYVERTVDFSAEAGQGKVFIRARTNGEAHPMRIDLVDSSGLATNLVGLTKRITSEWSVITYDFTGNYGDAGYGGAEGCTPEDPCLIDETQVSSLFFYVRPGEGLFDGQIEIDWVSVGQPLEEQMETAVGVVNYSDTLVGAGEFFSGAPGGITYNVSEEGFFTMTGDGSSPTYQQIRYQLRDDAGNANKADAAGSGDKLYIRARIRNADSAPLRIDLADEAGFESTNAGAANVITGAEFATYEYDYAGRYEDGGYGGTSCAEAAAPCDVDAQRVTEIVFYPAPDNGAFSGDIDINWISFGQEISVNVSNFAELDKLMVFPNPATDELGVEYNLPASSQVSVSLFDGLGRRVLVRDFGLRAAGNNFNRLNVQELPTGTYHLQVTVNGQPVRAQTILKR</sequence>
<protein>
    <submittedName>
        <fullName evidence="3">Por secretion system C-terminal sorting domain-containing protein</fullName>
    </submittedName>
</protein>
<accession>A0A1H9HV32</accession>
<keyword evidence="1" id="KW-0732">Signal</keyword>
<evidence type="ECO:0000313" key="4">
    <source>
        <dbReference type="Proteomes" id="UP000199021"/>
    </source>
</evidence>
<keyword evidence="4" id="KW-1185">Reference proteome</keyword>
<feature type="domain" description="Secretion system C-terminal sorting" evidence="2">
    <location>
        <begin position="728"/>
        <end position="797"/>
    </location>
</feature>